<reference evidence="2" key="1">
    <citation type="submission" date="2021-02" db="EMBL/GenBank/DDBJ databases">
        <authorList>
            <person name="Dougan E. K."/>
            <person name="Rhodes N."/>
            <person name="Thang M."/>
            <person name="Chan C."/>
        </authorList>
    </citation>
    <scope>NUCLEOTIDE SEQUENCE</scope>
</reference>
<name>A0A812RJL1_9DINO</name>
<proteinExistence type="predicted"/>
<feature type="compositionally biased region" description="Basic and acidic residues" evidence="1">
    <location>
        <begin position="448"/>
        <end position="462"/>
    </location>
</feature>
<sequence>MQAAEPAQFRRASLEALSCKSVRRVFYGMFRQPPYSRPTGKTKADIQEYLLREYAALGRPCAGKTVAEVLEQTEVLLSASLEFSVHETEDGKQYITCDNQSSWLPAGKSRFQTTVFRDSQKIPYITNGTESFYCVKFFSAPASSTALVPEGTNPIPLPSSASNAGSAPVPGMAPAKSSDPVEIPPPESSSSDSDSEGEVAGYVLKQIAGTPNFQVVNKGSGEIAPLREGIQDWTLEVCKKGKHKDEVFAGSPSTPKATCWLSKLTWARPQPPPVQALQDDSQSMEEWRKSMQAQMARESAEALERFRREQTALIQQERAEREKQADASKIEQDKKDEAERLRIEQDKKNEMERLRKEAAEKLEQDKKDEMERLRAETAEKLELEKLRVAAAEKKLEQDKKDEMERLRAETAEKLEQDKKDETERLRVAAAEKLEQDKKDATAVAAAGKRKDVDAAKPEEPKKDNKRKKPVMPP</sequence>
<protein>
    <recommendedName>
        <fullName evidence="4">Reticulocyte-binding protein 2-like a</fullName>
    </recommendedName>
</protein>
<feature type="compositionally biased region" description="Basic residues" evidence="1">
    <location>
        <begin position="463"/>
        <end position="473"/>
    </location>
</feature>
<organism evidence="2 3">
    <name type="scientific">Symbiodinium necroappetens</name>
    <dbReference type="NCBI Taxonomy" id="1628268"/>
    <lineage>
        <taxon>Eukaryota</taxon>
        <taxon>Sar</taxon>
        <taxon>Alveolata</taxon>
        <taxon>Dinophyceae</taxon>
        <taxon>Suessiales</taxon>
        <taxon>Symbiodiniaceae</taxon>
        <taxon>Symbiodinium</taxon>
    </lineage>
</organism>
<evidence type="ECO:0000313" key="3">
    <source>
        <dbReference type="Proteomes" id="UP000601435"/>
    </source>
</evidence>
<feature type="compositionally biased region" description="Basic and acidic residues" evidence="1">
    <location>
        <begin position="317"/>
        <end position="370"/>
    </location>
</feature>
<dbReference type="Proteomes" id="UP000601435">
    <property type="component" value="Unassembled WGS sequence"/>
</dbReference>
<keyword evidence="3" id="KW-1185">Reference proteome</keyword>
<evidence type="ECO:0000256" key="1">
    <source>
        <dbReference type="SAM" id="MobiDB-lite"/>
    </source>
</evidence>
<feature type="region of interest" description="Disordered" evidence="1">
    <location>
        <begin position="157"/>
        <end position="197"/>
    </location>
</feature>
<dbReference type="AlphaFoldDB" id="A0A812RJL1"/>
<dbReference type="OrthoDB" id="10350764at2759"/>
<feature type="region of interest" description="Disordered" evidence="1">
    <location>
        <begin position="393"/>
        <end position="473"/>
    </location>
</feature>
<comment type="caution">
    <text evidence="2">The sequence shown here is derived from an EMBL/GenBank/DDBJ whole genome shotgun (WGS) entry which is preliminary data.</text>
</comment>
<accession>A0A812RJL1</accession>
<dbReference type="EMBL" id="CAJNJA010019189">
    <property type="protein sequence ID" value="CAE7440762.1"/>
    <property type="molecule type" value="Genomic_DNA"/>
</dbReference>
<evidence type="ECO:0000313" key="2">
    <source>
        <dbReference type="EMBL" id="CAE7440762.1"/>
    </source>
</evidence>
<feature type="region of interest" description="Disordered" evidence="1">
    <location>
        <begin position="307"/>
        <end position="370"/>
    </location>
</feature>
<evidence type="ECO:0008006" key="4">
    <source>
        <dbReference type="Google" id="ProtNLM"/>
    </source>
</evidence>
<feature type="compositionally biased region" description="Basic and acidic residues" evidence="1">
    <location>
        <begin position="393"/>
        <end position="440"/>
    </location>
</feature>
<gene>
    <name evidence="2" type="ORF">SNEC2469_LOCUS12118</name>
</gene>